<gene>
    <name evidence="2" type="ORF">HND93_00940</name>
</gene>
<organism evidence="2 3">
    <name type="scientific">Azospirillum oleiclasticum</name>
    <dbReference type="NCBI Taxonomy" id="2735135"/>
    <lineage>
        <taxon>Bacteria</taxon>
        <taxon>Pseudomonadati</taxon>
        <taxon>Pseudomonadota</taxon>
        <taxon>Alphaproteobacteria</taxon>
        <taxon>Rhodospirillales</taxon>
        <taxon>Azospirillaceae</taxon>
        <taxon>Azospirillum</taxon>
    </lineage>
</organism>
<dbReference type="EMBL" id="JABFDB010000001">
    <property type="protein sequence ID" value="NYZ18261.1"/>
    <property type="molecule type" value="Genomic_DNA"/>
</dbReference>
<dbReference type="InterPro" id="IPR013216">
    <property type="entry name" value="Methyltransf_11"/>
</dbReference>
<dbReference type="InterPro" id="IPR029063">
    <property type="entry name" value="SAM-dependent_MTases_sf"/>
</dbReference>
<accession>A0ABX2T4Q6</accession>
<protein>
    <submittedName>
        <fullName evidence="2">Class I SAM-dependent methyltransferase</fullName>
    </submittedName>
</protein>
<dbReference type="SUPFAM" id="SSF53335">
    <property type="entry name" value="S-adenosyl-L-methionine-dependent methyltransferases"/>
    <property type="match status" value="1"/>
</dbReference>
<dbReference type="Gene3D" id="3.40.50.150">
    <property type="entry name" value="Vaccinia Virus protein VP39"/>
    <property type="match status" value="1"/>
</dbReference>
<dbReference type="Proteomes" id="UP000584642">
    <property type="component" value="Unassembled WGS sequence"/>
</dbReference>
<keyword evidence="2" id="KW-0489">Methyltransferase</keyword>
<keyword evidence="2" id="KW-0808">Transferase</keyword>
<dbReference type="PANTHER" id="PTHR42912:SF80">
    <property type="entry name" value="METHYLTRANSFERASE DOMAIN-CONTAINING PROTEIN"/>
    <property type="match status" value="1"/>
</dbReference>
<keyword evidence="3" id="KW-1185">Reference proteome</keyword>
<dbReference type="Pfam" id="PF08241">
    <property type="entry name" value="Methyltransf_11"/>
    <property type="match status" value="1"/>
</dbReference>
<proteinExistence type="predicted"/>
<dbReference type="CDD" id="cd02440">
    <property type="entry name" value="AdoMet_MTases"/>
    <property type="match status" value="1"/>
</dbReference>
<comment type="caution">
    <text evidence="2">The sequence shown here is derived from an EMBL/GenBank/DDBJ whole genome shotgun (WGS) entry which is preliminary data.</text>
</comment>
<evidence type="ECO:0000259" key="1">
    <source>
        <dbReference type="Pfam" id="PF08241"/>
    </source>
</evidence>
<dbReference type="InterPro" id="IPR050508">
    <property type="entry name" value="Methyltransf_Superfamily"/>
</dbReference>
<evidence type="ECO:0000313" key="2">
    <source>
        <dbReference type="EMBL" id="NYZ18261.1"/>
    </source>
</evidence>
<reference evidence="2 3" key="1">
    <citation type="submission" date="2020-05" db="EMBL/GenBank/DDBJ databases">
        <title>Azospirillum oleiclasticum sp. nov, a nitrogen-fixing and heavy crude oil-emulsifying bacterium isolated from the crude oil of Yumen Oilfield.</title>
        <authorList>
            <person name="Wu D."/>
            <person name="Cai M."/>
            <person name="Zhang X."/>
        </authorList>
    </citation>
    <scope>NUCLEOTIDE SEQUENCE [LARGE SCALE GENOMIC DNA]</scope>
    <source>
        <strain evidence="2 3">ROY-1-1-2</strain>
    </source>
</reference>
<dbReference type="RefSeq" id="WP_180280022.1">
    <property type="nucleotide sequence ID" value="NZ_JABFDB010000001.1"/>
</dbReference>
<evidence type="ECO:0000313" key="3">
    <source>
        <dbReference type="Proteomes" id="UP000584642"/>
    </source>
</evidence>
<dbReference type="GO" id="GO:0032259">
    <property type="term" value="P:methylation"/>
    <property type="evidence" value="ECO:0007669"/>
    <property type="project" value="UniProtKB-KW"/>
</dbReference>
<sequence>MDAESIKRAYKRYAGIYDGVFGPLLASGRQAAIAHINKRGGRRILEVGVGTGVSLPAHRADNRVVGIDLSHDMLEVARGRVERERLDNVDALLEMDAGKLAFADNSFDVVVAMYVMTVVPDPQGTMAELERVCRPDGEILIVNHFAATEPGPRRTVERWLARFAPKLGWHPDFTLDNLLAGTGVTARTIATVPPFGLFSVLQIQRAAEAAG</sequence>
<dbReference type="GO" id="GO:0008168">
    <property type="term" value="F:methyltransferase activity"/>
    <property type="evidence" value="ECO:0007669"/>
    <property type="project" value="UniProtKB-KW"/>
</dbReference>
<name>A0ABX2T4Q6_9PROT</name>
<dbReference type="PANTHER" id="PTHR42912">
    <property type="entry name" value="METHYLTRANSFERASE"/>
    <property type="match status" value="1"/>
</dbReference>
<feature type="domain" description="Methyltransferase type 11" evidence="1">
    <location>
        <begin position="45"/>
        <end position="141"/>
    </location>
</feature>